<dbReference type="EMBL" id="LMVM01000033">
    <property type="protein sequence ID" value="PAV04097.1"/>
    <property type="molecule type" value="Genomic_DNA"/>
</dbReference>
<keyword evidence="2" id="KW-1185">Reference proteome</keyword>
<organism evidence="1 2">
    <name type="scientific">Methanobacterium bryantii</name>
    <dbReference type="NCBI Taxonomy" id="2161"/>
    <lineage>
        <taxon>Archaea</taxon>
        <taxon>Methanobacteriati</taxon>
        <taxon>Methanobacteriota</taxon>
        <taxon>Methanomada group</taxon>
        <taxon>Methanobacteria</taxon>
        <taxon>Methanobacteriales</taxon>
        <taxon>Methanobacteriaceae</taxon>
        <taxon>Methanobacterium</taxon>
    </lineage>
</organism>
<dbReference type="Proteomes" id="UP000217784">
    <property type="component" value="Unassembled WGS sequence"/>
</dbReference>
<dbReference type="AlphaFoldDB" id="A0A2A2H417"/>
<evidence type="ECO:0000313" key="2">
    <source>
        <dbReference type="Proteomes" id="UP000217784"/>
    </source>
</evidence>
<evidence type="ECO:0000313" key="1">
    <source>
        <dbReference type="EMBL" id="PAV04097.1"/>
    </source>
</evidence>
<sequence length="89" mass="10084">MGSTQENAMIILKAMVEGSRKRGSGDAIKRMTNLECGEINEGIDCLEKMHLVRTLPGCNTFRYKFLNVILEPEGCRYYNDNIGRIRDIA</sequence>
<protein>
    <submittedName>
        <fullName evidence="1">Uncharacterized protein</fullName>
    </submittedName>
</protein>
<dbReference type="OrthoDB" id="66947at2157"/>
<proteinExistence type="predicted"/>
<name>A0A2A2H417_METBR</name>
<dbReference type="RefSeq" id="WP_069585427.1">
    <property type="nucleotide sequence ID" value="NZ_LMVM01000033.1"/>
</dbReference>
<accession>A0A2A2H417</accession>
<reference evidence="1 2" key="1">
    <citation type="journal article" date="2017" name="BMC Genomics">
        <title>Genomic analysis of methanogenic archaea reveals a shift towards energy conservation.</title>
        <authorList>
            <person name="Gilmore S.P."/>
            <person name="Henske J.K."/>
            <person name="Sexton J.A."/>
            <person name="Solomon K.V."/>
            <person name="Seppala S."/>
            <person name="Yoo J.I."/>
            <person name="Huyett L.M."/>
            <person name="Pressman A."/>
            <person name="Cogan J.Z."/>
            <person name="Kivenson V."/>
            <person name="Peng X."/>
            <person name="Tan Y."/>
            <person name="Valentine D.L."/>
            <person name="O'Malley M.A."/>
        </authorList>
    </citation>
    <scope>NUCLEOTIDE SEQUENCE [LARGE SCALE GENOMIC DNA]</scope>
    <source>
        <strain evidence="1 2">M.o.H.</strain>
    </source>
</reference>
<gene>
    <name evidence="1" type="ORF">ASJ80_03525</name>
</gene>
<comment type="caution">
    <text evidence="1">The sequence shown here is derived from an EMBL/GenBank/DDBJ whole genome shotgun (WGS) entry which is preliminary data.</text>
</comment>